<dbReference type="Gene3D" id="1.20.1260.10">
    <property type="match status" value="1"/>
</dbReference>
<dbReference type="CDD" id="cd01051">
    <property type="entry name" value="Mn_catalase"/>
    <property type="match status" value="1"/>
</dbReference>
<dbReference type="InterPro" id="IPR009078">
    <property type="entry name" value="Ferritin-like_SF"/>
</dbReference>
<reference evidence="5 6" key="1">
    <citation type="journal article" date="2020" name="Mol. Plant Pathol.">
        <title>Plasmid composition and the chpG gene determine the virulence level of Clavibacter capsici natural isolates in pepper.</title>
        <authorList>
            <person name="Hwang I.S."/>
            <person name="Lee H.M."/>
            <person name="Oh E.J."/>
            <person name="Lee S."/>
            <person name="Heu S."/>
            <person name="Oh C.S."/>
        </authorList>
    </citation>
    <scope>NUCLEOTIDE SEQUENCE [LARGE SCALE GENOMIC DNA]</scope>
    <source>
        <strain evidence="5 6">1101</strain>
    </source>
</reference>
<dbReference type="SUPFAM" id="SSF47240">
    <property type="entry name" value="Ferritin-like"/>
    <property type="match status" value="1"/>
</dbReference>
<evidence type="ECO:0000256" key="1">
    <source>
        <dbReference type="ARBA" id="ARBA00007644"/>
    </source>
</evidence>
<evidence type="ECO:0000256" key="4">
    <source>
        <dbReference type="SAM" id="MobiDB-lite"/>
    </source>
</evidence>
<dbReference type="Pfam" id="PF05067">
    <property type="entry name" value="Mn_catalase"/>
    <property type="match status" value="1"/>
</dbReference>
<dbReference type="InterPro" id="IPR039377">
    <property type="entry name" value="Mn_catalase_dom"/>
</dbReference>
<proteinExistence type="inferred from homology"/>
<dbReference type="InterPro" id="IPR007760">
    <property type="entry name" value="Mn_catalase"/>
</dbReference>
<keyword evidence="2" id="KW-0464">Manganese</keyword>
<feature type="compositionally biased region" description="Polar residues" evidence="4">
    <location>
        <begin position="254"/>
        <end position="267"/>
    </location>
</feature>
<dbReference type="KEGG" id="ccap:AES38_01640"/>
<feature type="binding site" evidence="3">
    <location>
        <position position="59"/>
    </location>
    <ligand>
        <name>Ca(2+)</name>
        <dbReference type="ChEBI" id="CHEBI:29108"/>
    </ligand>
</feature>
<feature type="binding site" evidence="2">
    <location>
        <position position="159"/>
    </location>
    <ligand>
        <name>Mn(2+)</name>
        <dbReference type="ChEBI" id="CHEBI:29035"/>
        <label>1</label>
    </ligand>
</feature>
<evidence type="ECO:0000256" key="2">
    <source>
        <dbReference type="PIRSR" id="PIRSR607760-1"/>
    </source>
</evidence>
<keyword evidence="6" id="KW-1185">Reference proteome</keyword>
<name>A0A0M4GYH7_9MICO</name>
<dbReference type="Proteomes" id="UP000503164">
    <property type="component" value="Chromosome"/>
</dbReference>
<evidence type="ECO:0000313" key="5">
    <source>
        <dbReference type="EMBL" id="QIS43891.1"/>
    </source>
</evidence>
<dbReference type="RefSeq" id="WP_053773505.1">
    <property type="nucleotide sequence ID" value="NZ_CP012573.1"/>
</dbReference>
<evidence type="ECO:0000313" key="6">
    <source>
        <dbReference type="Proteomes" id="UP000503164"/>
    </source>
</evidence>
<comment type="similarity">
    <text evidence="1">Belongs to the manganese catalase family.</text>
</comment>
<protein>
    <submittedName>
        <fullName evidence="5">Manganese catalase family protein</fullName>
    </submittedName>
</protein>
<gene>
    <name evidence="5" type="ORF">GW570_01650</name>
</gene>
<comment type="cofactor">
    <cofactor evidence="3">
        <name>Ca(2+)</name>
        <dbReference type="ChEBI" id="CHEBI:29108"/>
    </cofactor>
    <text evidence="3">Binds 1 Ca(2+) ion per subunit.</text>
</comment>
<keyword evidence="3" id="KW-0106">Calcium</keyword>
<evidence type="ECO:0000256" key="3">
    <source>
        <dbReference type="PIRSR" id="PIRSR607760-2"/>
    </source>
</evidence>
<organism evidence="5 6">
    <name type="scientific">Clavibacter capsici</name>
    <dbReference type="NCBI Taxonomy" id="1874630"/>
    <lineage>
        <taxon>Bacteria</taxon>
        <taxon>Bacillati</taxon>
        <taxon>Actinomycetota</taxon>
        <taxon>Actinomycetes</taxon>
        <taxon>Micrococcales</taxon>
        <taxon>Microbacteriaceae</taxon>
        <taxon>Clavibacter</taxon>
    </lineage>
</organism>
<comment type="cofactor">
    <cofactor evidence="2">
        <name>Mn(2+)</name>
        <dbReference type="ChEBI" id="CHEBI:29035"/>
    </cofactor>
    <text evidence="2">Binds 2 manganese ions per subunit.</text>
</comment>
<sequence length="318" mass="34518">MYFHAQTWINEIADGEPDPAAANALQEGLGGQFGEMRTMMQYLFQAMNFRGASAKPYRDLIQGVGTEEISHVELIGTTISRLLDGSPEYTGKLTDPLDTPGAGGKTPLNIALDTSNIHHYLVGAQGALPVDSAGNPWSGSYVYNSGNLPLDLLYNVMLESTGRLQKCRIYEMTDNPVARATIAYLIVRDQAHENAYAKALETLGVDWGKLLPIPKTNAEQFPEVKKLVDLGLQSKQYSFDLDGKSEAGRIFQGASPSNDGTDLTATEQAPEGFPSSIAPERLEEFAPGLDKDLLALVQETAERELADIEAFYGPTTKA</sequence>
<accession>A0A0M4GYH7</accession>
<dbReference type="AlphaFoldDB" id="A0A0M4GYH7"/>
<feature type="binding site" evidence="2">
    <location>
        <position position="71"/>
    </location>
    <ligand>
        <name>Mn(2+)</name>
        <dbReference type="ChEBI" id="CHEBI:29035"/>
        <label>1</label>
    </ligand>
</feature>
<dbReference type="EMBL" id="CP048049">
    <property type="protein sequence ID" value="QIS43891.1"/>
    <property type="molecule type" value="Genomic_DNA"/>
</dbReference>
<feature type="region of interest" description="Disordered" evidence="4">
    <location>
        <begin position="250"/>
        <end position="276"/>
    </location>
</feature>
<dbReference type="GO" id="GO:0046872">
    <property type="term" value="F:metal ion binding"/>
    <property type="evidence" value="ECO:0007669"/>
    <property type="project" value="UniProtKB-KW"/>
</dbReference>
<keyword evidence="2" id="KW-0479">Metal-binding</keyword>
<dbReference type="InterPro" id="IPR012347">
    <property type="entry name" value="Ferritin-like"/>
</dbReference>
<feature type="binding site" evidence="2">
    <location>
        <position position="68"/>
    </location>
    <ligand>
        <name>Mn(2+)</name>
        <dbReference type="ChEBI" id="CHEBI:29035"/>
        <label>1</label>
    </ligand>
</feature>
<feature type="binding site" evidence="2">
    <location>
        <position position="35"/>
    </location>
    <ligand>
        <name>Mn(2+)</name>
        <dbReference type="ChEBI" id="CHEBI:29035"/>
        <label>1</label>
    </ligand>
</feature>
<feature type="binding site" evidence="2">
    <location>
        <position position="192"/>
    </location>
    <ligand>
        <name>Mn(2+)</name>
        <dbReference type="ChEBI" id="CHEBI:29035"/>
        <label>1</label>
    </ligand>
</feature>